<evidence type="ECO:0000256" key="1">
    <source>
        <dbReference type="SAM" id="MobiDB-lite"/>
    </source>
</evidence>
<feature type="region of interest" description="Disordered" evidence="1">
    <location>
        <begin position="111"/>
        <end position="149"/>
    </location>
</feature>
<reference evidence="3 4" key="1">
    <citation type="submission" date="2020-03" db="EMBL/GenBank/DDBJ databases">
        <title>FDA dAtabase for Regulatory Grade micrObial Sequences (FDA-ARGOS): Supporting development and validation of Infectious Disease Dx tests.</title>
        <authorList>
            <person name="Campos J."/>
            <person name="Goldberg B."/>
            <person name="Tallon L."/>
            <person name="Sadzewicz L."/>
            <person name="Vavikolanu K."/>
            <person name="Mehta A."/>
            <person name="Aluvathingal J."/>
            <person name="Nadendla S."/>
            <person name="Nandy P."/>
            <person name="Geyer C."/>
            <person name="Yan Y."/>
            <person name="Sichtig H."/>
        </authorList>
    </citation>
    <scope>NUCLEOTIDE SEQUENCE [LARGE SCALE GENOMIC DNA]</scope>
    <source>
        <strain evidence="3 4">FDAARGOS_656</strain>
    </source>
</reference>
<proteinExistence type="predicted"/>
<feature type="chain" id="PRO_5034517775" evidence="2">
    <location>
        <begin position="23"/>
        <end position="168"/>
    </location>
</feature>
<sequence>MRFAFTTVSLSLLLSSLVASEAASSDVQFLTALVGDYQDHKTDYIKFFATAKDVPGDLSTLATKVLTYTDDSYTTLLNDDSLNVSNLEAYATSLPWYSRIQADAGGKGSASGSASGSGSAKSTASAEKSSGSSASASSTAGGSSSKGGVSELVAPVGAVVGALAVALM</sequence>
<protein>
    <submittedName>
        <fullName evidence="3">Seripauperin and TIP1 family protein</fullName>
    </submittedName>
</protein>
<dbReference type="Proteomes" id="UP000536275">
    <property type="component" value="Unassembled WGS sequence"/>
</dbReference>
<accession>A0A8H6F1Z4</accession>
<comment type="caution">
    <text evidence="3">The sequence shown here is derived from an EMBL/GenBank/DDBJ whole genome shotgun (WGS) entry which is preliminary data.</text>
</comment>
<organism evidence="3 4">
    <name type="scientific">Candida albicans</name>
    <name type="common">Yeast</name>
    <dbReference type="NCBI Taxonomy" id="5476"/>
    <lineage>
        <taxon>Eukaryota</taxon>
        <taxon>Fungi</taxon>
        <taxon>Dikarya</taxon>
        <taxon>Ascomycota</taxon>
        <taxon>Saccharomycotina</taxon>
        <taxon>Pichiomycetes</taxon>
        <taxon>Debaryomycetaceae</taxon>
        <taxon>Candida/Lodderomyces clade</taxon>
        <taxon>Candida</taxon>
    </lineage>
</organism>
<feature type="signal peptide" evidence="2">
    <location>
        <begin position="1"/>
        <end position="22"/>
    </location>
</feature>
<name>A0A8H6F1Z4_CANAX</name>
<evidence type="ECO:0000313" key="4">
    <source>
        <dbReference type="Proteomes" id="UP000536275"/>
    </source>
</evidence>
<gene>
    <name evidence="3" type="ORF">FOB64_004379</name>
</gene>
<evidence type="ECO:0000256" key="2">
    <source>
        <dbReference type="SAM" id="SignalP"/>
    </source>
</evidence>
<dbReference type="Pfam" id="PF00660">
    <property type="entry name" value="SRP1_TIP1"/>
    <property type="match status" value="1"/>
</dbReference>
<dbReference type="InterPro" id="IPR000992">
    <property type="entry name" value="SRP1_TIP1"/>
</dbReference>
<dbReference type="EMBL" id="JABWAD010000055">
    <property type="protein sequence ID" value="KAF6066930.1"/>
    <property type="molecule type" value="Genomic_DNA"/>
</dbReference>
<keyword evidence="2" id="KW-0732">Signal</keyword>
<evidence type="ECO:0000313" key="3">
    <source>
        <dbReference type="EMBL" id="KAF6066930.1"/>
    </source>
</evidence>
<dbReference type="AlphaFoldDB" id="A0A8H6F1Z4"/>